<dbReference type="EMBL" id="CAJVRL010000069">
    <property type="protein sequence ID" value="CAG8956140.1"/>
    <property type="molecule type" value="Genomic_DNA"/>
</dbReference>
<keyword evidence="3" id="KW-1185">Reference proteome</keyword>
<feature type="compositionally biased region" description="Basic and acidic residues" evidence="1">
    <location>
        <begin position="427"/>
        <end position="440"/>
    </location>
</feature>
<feature type="compositionally biased region" description="Basic residues" evidence="1">
    <location>
        <begin position="284"/>
        <end position="294"/>
    </location>
</feature>
<feature type="compositionally biased region" description="Polar residues" evidence="1">
    <location>
        <begin position="771"/>
        <end position="781"/>
    </location>
</feature>
<name>A0A9N9KXF4_9HELO</name>
<feature type="compositionally biased region" description="Basic and acidic residues" evidence="1">
    <location>
        <begin position="271"/>
        <end position="283"/>
    </location>
</feature>
<feature type="region of interest" description="Disordered" evidence="1">
    <location>
        <begin position="731"/>
        <end position="835"/>
    </location>
</feature>
<feature type="compositionally biased region" description="Basic and acidic residues" evidence="1">
    <location>
        <begin position="789"/>
        <end position="800"/>
    </location>
</feature>
<sequence length="937" mass="103574">MANTPPKVSKVTTGDSHSSVVLNHRESLAMPKATKSSGANQPADAHRDSVPYPNIPFHEDDETHHYHGWMKQFCVESSCDAAALALAIFLPCVSYGKIEWRKARLARGQPADDSVWKSKDGCNGTCWAYWLVCFVFPGVETIFVCITRSAVRGKYGIKGSIGTDCVISYFCRPCTLVHMDREIRAREGEVKFRDSKKYAEYVRQRGIQTEQPTPHPPMEYMSPRPTHDQPFGRNPPRYSEMSQTGAGHFIVPPSKSAEKMPALSNSASQDAKSKTSKVVEKKPARPRKGHRRSKLSSAYLTPSDDDGEELLPLEPTKGKQSSIYADENESGPSSSGPRRNECVSFERCQKREKGLLPPHLLENCEVASVNAPSAQHDLGNCGKSDQPTRSAHRLGSKIGETLREDNDRAGSSAAKRPQHPLNQCENAGKEDDPASQHALEDCQSTATMTASKQQHELEKCEKTTKNSPREQHELEHCQTATRYAPQKQHGLELCDSTTGNSPQEQHKLEQCRISASSPQRQQHELEKCHTTSGDTPQKQHGLELCDTTTGNSPQEQHKLEQCRISASSPQRQQHELEKCHTTSGDTPQKQHGLETCEMSDRMASQKQHQLEHCRKTSSNTSNVRQEQHGLEQCKTTDANAPTKQHQIEKCVESLPEMVFSPTLLACDLPPAPSIAKNHTLTVCEDSNGMKSKADNSPLGRNPNFQHKLADCSFENPSSTSGRLYQTVPNHITGERSSRSYAHRLSSCPVSSDDSSPDDHKAKYHVAENADTRNSTENSSALSEVVGPIRQEEMRKTRKEIPQLVSSPTMPTMSTSGTDTQRQEPHPDDAAKGKRRVNEAKAVIDEYRSAEHSAQLSLAKFLESKGKTIGHGSSSNQAGFLEAAARTGRRTRSDYGLADDSDDDTSLEASGKVPGGENYQTARSTWLTRISSPFRGKE</sequence>
<dbReference type="PANTHER" id="PTHR15907">
    <property type="entry name" value="DUF614 FAMILY PROTEIN-RELATED"/>
    <property type="match status" value="1"/>
</dbReference>
<feature type="compositionally biased region" description="Low complexity" evidence="1">
    <location>
        <begin position="805"/>
        <end position="817"/>
    </location>
</feature>
<comment type="caution">
    <text evidence="2">The sequence shown here is derived from an EMBL/GenBank/DDBJ whole genome shotgun (WGS) entry which is preliminary data.</text>
</comment>
<proteinExistence type="predicted"/>
<feature type="compositionally biased region" description="Acidic residues" evidence="1">
    <location>
        <begin position="896"/>
        <end position="905"/>
    </location>
</feature>
<feature type="region of interest" description="Disordered" evidence="1">
    <location>
        <begin position="377"/>
        <end position="476"/>
    </location>
</feature>
<feature type="compositionally biased region" description="Basic and acidic residues" evidence="1">
    <location>
        <begin position="453"/>
        <end position="476"/>
    </location>
</feature>
<feature type="region of interest" description="Disordered" evidence="1">
    <location>
        <begin position="26"/>
        <end position="52"/>
    </location>
</feature>
<feature type="compositionally biased region" description="Polar residues" evidence="1">
    <location>
        <begin position="10"/>
        <end position="20"/>
    </location>
</feature>
<evidence type="ECO:0000256" key="1">
    <source>
        <dbReference type="SAM" id="MobiDB-lite"/>
    </source>
</evidence>
<dbReference type="NCBIfam" id="TIGR01571">
    <property type="entry name" value="A_thal_Cys_rich"/>
    <property type="match status" value="1"/>
</dbReference>
<feature type="compositionally biased region" description="Basic and acidic residues" evidence="1">
    <location>
        <begin position="820"/>
        <end position="835"/>
    </location>
</feature>
<dbReference type="InterPro" id="IPR006461">
    <property type="entry name" value="PLAC_motif_containing"/>
</dbReference>
<organism evidence="2 3">
    <name type="scientific">Hymenoscyphus fraxineus</name>
    <dbReference type="NCBI Taxonomy" id="746836"/>
    <lineage>
        <taxon>Eukaryota</taxon>
        <taxon>Fungi</taxon>
        <taxon>Dikarya</taxon>
        <taxon>Ascomycota</taxon>
        <taxon>Pezizomycotina</taxon>
        <taxon>Leotiomycetes</taxon>
        <taxon>Helotiales</taxon>
        <taxon>Helotiaceae</taxon>
        <taxon>Hymenoscyphus</taxon>
    </lineage>
</organism>
<feature type="region of interest" description="Disordered" evidence="1">
    <location>
        <begin position="1"/>
        <end position="20"/>
    </location>
</feature>
<feature type="compositionally biased region" description="Basic and acidic residues" evidence="1">
    <location>
        <begin position="756"/>
        <end position="770"/>
    </location>
</feature>
<protein>
    <submittedName>
        <fullName evidence="2">Uncharacterized protein</fullName>
    </submittedName>
</protein>
<feature type="compositionally biased region" description="Polar residues" evidence="1">
    <location>
        <begin position="442"/>
        <end position="452"/>
    </location>
</feature>
<dbReference type="Pfam" id="PF04749">
    <property type="entry name" value="PLAC8"/>
    <property type="match status" value="1"/>
</dbReference>
<feature type="region of interest" description="Disordered" evidence="1">
    <location>
        <begin position="614"/>
        <end position="637"/>
    </location>
</feature>
<evidence type="ECO:0000313" key="3">
    <source>
        <dbReference type="Proteomes" id="UP000696280"/>
    </source>
</evidence>
<dbReference type="Proteomes" id="UP000696280">
    <property type="component" value="Unassembled WGS sequence"/>
</dbReference>
<gene>
    <name evidence="2" type="ORF">HYFRA_00012057</name>
</gene>
<feature type="region of interest" description="Disordered" evidence="1">
    <location>
        <begin position="203"/>
        <end position="340"/>
    </location>
</feature>
<accession>A0A9N9KXF4</accession>
<evidence type="ECO:0000313" key="2">
    <source>
        <dbReference type="EMBL" id="CAG8956140.1"/>
    </source>
</evidence>
<feature type="region of interest" description="Disordered" evidence="1">
    <location>
        <begin position="883"/>
        <end position="923"/>
    </location>
</feature>
<dbReference type="AlphaFoldDB" id="A0A9N9KXF4"/>
<dbReference type="OrthoDB" id="1045822at2759"/>
<reference evidence="2" key="1">
    <citation type="submission" date="2021-07" db="EMBL/GenBank/DDBJ databases">
        <authorList>
            <person name="Durling M."/>
        </authorList>
    </citation>
    <scope>NUCLEOTIDE SEQUENCE</scope>
</reference>